<sequence length="534" mass="58101">MSTPAEVPAGLPAAPEITEPLQEWHRLHVRMLVVRPLNEGVAMLVPILVLLFTGNGEKWRLIASGVTVAAILAFSYLIWRTTKYRITDDQVELHTGLLTRKQLAVPRDRIRTVDLTSKPGHRIFGLSAVRIGTGQQDVPGTDGLTLDAVTQQEAERLRVLLLRKGVAPGVASPEEAGAEPVALPESEVISRLDLKWLKFAPLSLSGLVAIGAVFGVLSNYADDLGLHPVQDLWEWLFEHPSLTLFAGFLVALVVVGLVLSIPLYVLQFWNYRLTREPDGTLRVQRGLLTTRSVSVEEQRLRGVDIQEPLLVRAGKGAKLAAVTTGLGSKGESNLLLPPAPLSVAHQVSRDVLKVGSDPTTLRLRKHPIAALRRSVFRHVVPWAVIAAGLAIWAPSWAWPIPAAVIPFAALIGWDNYRSLGNALDERYLVTRNNSLVRSTVALQRTGIIGWRIRRSFFQRRSGLMTIGATTAAGAGIYHVTDVGESDGLALADEAVPELLRPFLVDKSAADESAGDESAVDESAGDGQADRNVWR</sequence>
<keyword evidence="2" id="KW-0472">Membrane</keyword>
<feature type="region of interest" description="Disordered" evidence="1">
    <location>
        <begin position="510"/>
        <end position="534"/>
    </location>
</feature>
<keyword evidence="2" id="KW-0812">Transmembrane</keyword>
<dbReference type="Proteomes" id="UP000199691">
    <property type="component" value="Unassembled WGS sequence"/>
</dbReference>
<protein>
    <submittedName>
        <fullName evidence="4">Putative membrane protein</fullName>
    </submittedName>
</protein>
<feature type="transmembrane region" description="Helical" evidence="2">
    <location>
        <begin position="199"/>
        <end position="221"/>
    </location>
</feature>
<dbReference type="PANTHER" id="PTHR34473">
    <property type="entry name" value="UPF0699 TRANSMEMBRANE PROTEIN YDBS"/>
    <property type="match status" value="1"/>
</dbReference>
<gene>
    <name evidence="4" type="ORF">SAMN05421507_110191</name>
</gene>
<feature type="transmembrane region" description="Helical" evidence="2">
    <location>
        <begin position="59"/>
        <end position="79"/>
    </location>
</feature>
<dbReference type="InterPro" id="IPR005182">
    <property type="entry name" value="YdbS-like_PH"/>
</dbReference>
<feature type="compositionally biased region" description="Acidic residues" evidence="1">
    <location>
        <begin position="512"/>
        <end position="523"/>
    </location>
</feature>
<reference evidence="5" key="1">
    <citation type="submission" date="2016-10" db="EMBL/GenBank/DDBJ databases">
        <authorList>
            <person name="Varghese N."/>
            <person name="Submissions S."/>
        </authorList>
    </citation>
    <scope>NUCLEOTIDE SEQUENCE [LARGE SCALE GENOMIC DNA]</scope>
    <source>
        <strain evidence="5">CGMCC 4.6609</strain>
    </source>
</reference>
<evidence type="ECO:0000256" key="1">
    <source>
        <dbReference type="SAM" id="MobiDB-lite"/>
    </source>
</evidence>
<dbReference type="Pfam" id="PF03703">
    <property type="entry name" value="bPH_2"/>
    <property type="match status" value="2"/>
</dbReference>
<feature type="domain" description="YdbS-like PH" evidence="3">
    <location>
        <begin position="79"/>
        <end position="158"/>
    </location>
</feature>
<keyword evidence="5" id="KW-1185">Reference proteome</keyword>
<feature type="transmembrane region" description="Helical" evidence="2">
    <location>
        <begin position="374"/>
        <end position="392"/>
    </location>
</feature>
<dbReference type="AlphaFoldDB" id="A0A1H0TS16"/>
<dbReference type="PANTHER" id="PTHR34473:SF2">
    <property type="entry name" value="UPF0699 TRANSMEMBRANE PROTEIN YDBT"/>
    <property type="match status" value="1"/>
</dbReference>
<name>A0A1H0TS16_9PSEU</name>
<dbReference type="RefSeq" id="WP_245733790.1">
    <property type="nucleotide sequence ID" value="NZ_FNIX01000010.1"/>
</dbReference>
<organism evidence="4 5">
    <name type="scientific">Lentzea jiangxiensis</name>
    <dbReference type="NCBI Taxonomy" id="641025"/>
    <lineage>
        <taxon>Bacteria</taxon>
        <taxon>Bacillati</taxon>
        <taxon>Actinomycetota</taxon>
        <taxon>Actinomycetes</taxon>
        <taxon>Pseudonocardiales</taxon>
        <taxon>Pseudonocardiaceae</taxon>
        <taxon>Lentzea</taxon>
    </lineage>
</organism>
<evidence type="ECO:0000256" key="2">
    <source>
        <dbReference type="SAM" id="Phobius"/>
    </source>
</evidence>
<dbReference type="STRING" id="641025.SAMN05421507_110191"/>
<evidence type="ECO:0000259" key="3">
    <source>
        <dbReference type="Pfam" id="PF03703"/>
    </source>
</evidence>
<dbReference type="EMBL" id="FNIX01000010">
    <property type="protein sequence ID" value="SDP56807.1"/>
    <property type="molecule type" value="Genomic_DNA"/>
</dbReference>
<dbReference type="PIRSF" id="PIRSF026631">
    <property type="entry name" value="UCP026631"/>
    <property type="match status" value="1"/>
</dbReference>
<keyword evidence="2" id="KW-1133">Transmembrane helix</keyword>
<dbReference type="InterPro" id="IPR014529">
    <property type="entry name" value="UCP026631"/>
</dbReference>
<feature type="transmembrane region" description="Helical" evidence="2">
    <location>
        <begin position="241"/>
        <end position="266"/>
    </location>
</feature>
<feature type="transmembrane region" description="Helical" evidence="2">
    <location>
        <begin position="32"/>
        <end position="53"/>
    </location>
</feature>
<proteinExistence type="predicted"/>
<evidence type="ECO:0000313" key="5">
    <source>
        <dbReference type="Proteomes" id="UP000199691"/>
    </source>
</evidence>
<evidence type="ECO:0000313" key="4">
    <source>
        <dbReference type="EMBL" id="SDP56807.1"/>
    </source>
</evidence>
<feature type="domain" description="YdbS-like PH" evidence="3">
    <location>
        <begin position="416"/>
        <end position="492"/>
    </location>
</feature>
<accession>A0A1H0TS16</accession>